<dbReference type="Proteomes" id="UP000287171">
    <property type="component" value="Unassembled WGS sequence"/>
</dbReference>
<keyword evidence="2" id="KW-0238">DNA-binding</keyword>
<proteinExistence type="predicted"/>
<comment type="caution">
    <text evidence="5">The sequence shown here is derived from an EMBL/GenBank/DDBJ whole genome shotgun (WGS) entry which is preliminary data.</text>
</comment>
<evidence type="ECO:0000259" key="4">
    <source>
        <dbReference type="PROSITE" id="PS50949"/>
    </source>
</evidence>
<dbReference type="Gene3D" id="3.40.50.2300">
    <property type="match status" value="2"/>
</dbReference>
<dbReference type="GO" id="GO:0003700">
    <property type="term" value="F:DNA-binding transcription factor activity"/>
    <property type="evidence" value="ECO:0007669"/>
    <property type="project" value="InterPro"/>
</dbReference>
<dbReference type="SUPFAM" id="SSF53822">
    <property type="entry name" value="Periplasmic binding protein-like I"/>
    <property type="match status" value="1"/>
</dbReference>
<dbReference type="SUPFAM" id="SSF46785">
    <property type="entry name" value="Winged helix' DNA-binding domain"/>
    <property type="match status" value="1"/>
</dbReference>
<dbReference type="RefSeq" id="WP_161981900.1">
    <property type="nucleotide sequence ID" value="NZ_BIFT01000001.1"/>
</dbReference>
<evidence type="ECO:0000256" key="3">
    <source>
        <dbReference type="ARBA" id="ARBA00023163"/>
    </source>
</evidence>
<dbReference type="PANTHER" id="PTHR30146">
    <property type="entry name" value="LACI-RELATED TRANSCRIPTIONAL REPRESSOR"/>
    <property type="match status" value="1"/>
</dbReference>
<dbReference type="Pfam" id="PF13377">
    <property type="entry name" value="Peripla_BP_3"/>
    <property type="match status" value="1"/>
</dbReference>
<protein>
    <submittedName>
        <fullName evidence="5">GntR family transcriptional regulator</fullName>
    </submittedName>
</protein>
<name>A0A402B1G6_9CHLR</name>
<dbReference type="SMART" id="SM00345">
    <property type="entry name" value="HTH_GNTR"/>
    <property type="match status" value="1"/>
</dbReference>
<reference evidence="6" key="1">
    <citation type="submission" date="2018-12" db="EMBL/GenBank/DDBJ databases">
        <title>Tengunoibacter tsumagoiensis gen. nov., sp. nov., Dictyobacter kobayashii sp. nov., D. alpinus sp. nov., and D. joshuensis sp. nov. and description of Dictyobacteraceae fam. nov. within the order Ktedonobacterales isolated from Tengu-no-mugimeshi.</title>
        <authorList>
            <person name="Wang C.M."/>
            <person name="Zheng Y."/>
            <person name="Sakai Y."/>
            <person name="Toyoda A."/>
            <person name="Minakuchi Y."/>
            <person name="Abe K."/>
            <person name="Yokota A."/>
            <person name="Yabe S."/>
        </authorList>
    </citation>
    <scope>NUCLEOTIDE SEQUENCE [LARGE SCALE GENOMIC DNA]</scope>
    <source>
        <strain evidence="6">Uno16</strain>
    </source>
</reference>
<dbReference type="InterPro" id="IPR036390">
    <property type="entry name" value="WH_DNA-bd_sf"/>
</dbReference>
<dbReference type="CDD" id="cd07377">
    <property type="entry name" value="WHTH_GntR"/>
    <property type="match status" value="1"/>
</dbReference>
<evidence type="ECO:0000313" key="6">
    <source>
        <dbReference type="Proteomes" id="UP000287171"/>
    </source>
</evidence>
<dbReference type="GO" id="GO:0000976">
    <property type="term" value="F:transcription cis-regulatory region binding"/>
    <property type="evidence" value="ECO:0007669"/>
    <property type="project" value="TreeGrafter"/>
</dbReference>
<sequence length="425" mass="47508">MSSEKERKPGVSLHQQIAQSIQQDIVQQGLAPHTRISSEAEFTRQYGVSHNTINKALELLVHQGVLYRRRPQGTFVAAQGEPVQAVQAKRGSEPQKSVPRIGLIIPYMADSFSNTIVLGVEMEARTAGFRLDFAYSENDWAMERYHLKQFLQDGVAGIVLFPGDHPIAIQNGRFVSTEHKERIEMLHELQQQQMPFVLLDRYIPEVVCNHVVSDDFTAGYAATQHLISQGHQRIGYISIIPEMTSSANRYLGYLRCLADNGLSSDQNLILQTLHQELPDLSLSRTLDPVDRARVVEYLQQEQRPDALLAMNDYVALQVLQAAQEINLRIPQALALVCCGGVDIGEFTRVPLTSILQPGAELGRQSTRILLNLITQRTSKVHQVVLPVNLIIRQSCGANERPIINERAIARALPALHEDSGQTRVL</sequence>
<dbReference type="InterPro" id="IPR036388">
    <property type="entry name" value="WH-like_DNA-bd_sf"/>
</dbReference>
<dbReference type="CDD" id="cd06267">
    <property type="entry name" value="PBP1_LacI_sugar_binding-like"/>
    <property type="match status" value="1"/>
</dbReference>
<evidence type="ECO:0000256" key="1">
    <source>
        <dbReference type="ARBA" id="ARBA00023015"/>
    </source>
</evidence>
<dbReference type="Gene3D" id="1.10.10.10">
    <property type="entry name" value="Winged helix-like DNA-binding domain superfamily/Winged helix DNA-binding domain"/>
    <property type="match status" value="1"/>
</dbReference>
<dbReference type="PANTHER" id="PTHR30146:SF109">
    <property type="entry name" value="HTH-TYPE TRANSCRIPTIONAL REGULATOR GALS"/>
    <property type="match status" value="1"/>
</dbReference>
<dbReference type="Pfam" id="PF00392">
    <property type="entry name" value="GntR"/>
    <property type="match status" value="1"/>
</dbReference>
<organism evidence="5 6">
    <name type="scientific">Dictyobacter alpinus</name>
    <dbReference type="NCBI Taxonomy" id="2014873"/>
    <lineage>
        <taxon>Bacteria</taxon>
        <taxon>Bacillati</taxon>
        <taxon>Chloroflexota</taxon>
        <taxon>Ktedonobacteria</taxon>
        <taxon>Ktedonobacterales</taxon>
        <taxon>Dictyobacteraceae</taxon>
        <taxon>Dictyobacter</taxon>
    </lineage>
</organism>
<keyword evidence="6" id="KW-1185">Reference proteome</keyword>
<dbReference type="EMBL" id="BIFT01000001">
    <property type="protein sequence ID" value="GCE25179.1"/>
    <property type="molecule type" value="Genomic_DNA"/>
</dbReference>
<gene>
    <name evidence="5" type="ORF">KDA_06630</name>
</gene>
<dbReference type="InterPro" id="IPR046335">
    <property type="entry name" value="LacI/GalR-like_sensor"/>
</dbReference>
<keyword evidence="1" id="KW-0805">Transcription regulation</keyword>
<accession>A0A402B1G6</accession>
<dbReference type="InterPro" id="IPR028082">
    <property type="entry name" value="Peripla_BP_I"/>
</dbReference>
<dbReference type="InterPro" id="IPR000524">
    <property type="entry name" value="Tscrpt_reg_HTH_GntR"/>
</dbReference>
<evidence type="ECO:0000313" key="5">
    <source>
        <dbReference type="EMBL" id="GCE25179.1"/>
    </source>
</evidence>
<keyword evidence="3" id="KW-0804">Transcription</keyword>
<evidence type="ECO:0000256" key="2">
    <source>
        <dbReference type="ARBA" id="ARBA00023125"/>
    </source>
</evidence>
<dbReference type="AlphaFoldDB" id="A0A402B1G6"/>
<dbReference type="PROSITE" id="PS50949">
    <property type="entry name" value="HTH_GNTR"/>
    <property type="match status" value="1"/>
</dbReference>
<feature type="domain" description="HTH gntR-type" evidence="4">
    <location>
        <begin position="11"/>
        <end position="79"/>
    </location>
</feature>